<dbReference type="AlphaFoldDB" id="A0A644Z8D3"/>
<feature type="region of interest" description="Disordered" evidence="1">
    <location>
        <begin position="40"/>
        <end position="83"/>
    </location>
</feature>
<accession>A0A644Z8D3</accession>
<comment type="caution">
    <text evidence="2">The sequence shown here is derived from an EMBL/GenBank/DDBJ whole genome shotgun (WGS) entry which is preliminary data.</text>
</comment>
<name>A0A644Z8D3_9ZZZZ</name>
<dbReference type="EMBL" id="VSSQ01007839">
    <property type="protein sequence ID" value="MPM37136.1"/>
    <property type="molecule type" value="Genomic_DNA"/>
</dbReference>
<evidence type="ECO:0000256" key="1">
    <source>
        <dbReference type="SAM" id="MobiDB-lite"/>
    </source>
</evidence>
<sequence>MPFEGFLVHIPLGERDQRGDAHALEQRKIVVDVVHHAGHGSTCQHAGDNPEKACGAARRSGRGHYGRRGLLVQRGHGTGQHGG</sequence>
<gene>
    <name evidence="2" type="ORF">SDC9_83742</name>
</gene>
<reference evidence="2" key="1">
    <citation type="submission" date="2019-08" db="EMBL/GenBank/DDBJ databases">
        <authorList>
            <person name="Kucharzyk K."/>
            <person name="Murdoch R.W."/>
            <person name="Higgins S."/>
            <person name="Loffler F."/>
        </authorList>
    </citation>
    <scope>NUCLEOTIDE SEQUENCE</scope>
</reference>
<evidence type="ECO:0000313" key="2">
    <source>
        <dbReference type="EMBL" id="MPM37136.1"/>
    </source>
</evidence>
<organism evidence="2">
    <name type="scientific">bioreactor metagenome</name>
    <dbReference type="NCBI Taxonomy" id="1076179"/>
    <lineage>
        <taxon>unclassified sequences</taxon>
        <taxon>metagenomes</taxon>
        <taxon>ecological metagenomes</taxon>
    </lineage>
</organism>
<protein>
    <submittedName>
        <fullName evidence="2">Uncharacterized protein</fullName>
    </submittedName>
</protein>
<proteinExistence type="predicted"/>